<evidence type="ECO:0000256" key="4">
    <source>
        <dbReference type="ARBA" id="ARBA00022656"/>
    </source>
</evidence>
<comment type="similarity">
    <text evidence="2">Belongs to the AVIT (prokineticin) family.</text>
</comment>
<evidence type="ECO:0000256" key="1">
    <source>
        <dbReference type="ARBA" id="ARBA00004613"/>
    </source>
</evidence>
<evidence type="ECO:0000256" key="7">
    <source>
        <dbReference type="SAM" id="Phobius"/>
    </source>
</evidence>
<keyword evidence="5" id="KW-1015">Disulfide bond</keyword>
<reference evidence="9" key="1">
    <citation type="submission" date="2022-01" db="EMBL/GenBank/DDBJ databases">
        <authorList>
            <person name="Braso-Vives M."/>
        </authorList>
    </citation>
    <scope>NUCLEOTIDE SEQUENCE</scope>
</reference>
<protein>
    <submittedName>
        <fullName evidence="9">PROK1 protein</fullName>
    </submittedName>
</protein>
<dbReference type="GO" id="GO:0090729">
    <property type="term" value="F:toxin activity"/>
    <property type="evidence" value="ECO:0007669"/>
    <property type="project" value="UniProtKB-KW"/>
</dbReference>
<dbReference type="FunFam" id="2.10.80.10:FF:000007">
    <property type="entry name" value="Uncharacterized protein"/>
    <property type="match status" value="1"/>
</dbReference>
<evidence type="ECO:0000256" key="5">
    <source>
        <dbReference type="ARBA" id="ARBA00023157"/>
    </source>
</evidence>
<organism evidence="9 10">
    <name type="scientific">Branchiostoma lanceolatum</name>
    <name type="common">Common lancelet</name>
    <name type="synonym">Amphioxus lanceolatum</name>
    <dbReference type="NCBI Taxonomy" id="7740"/>
    <lineage>
        <taxon>Eukaryota</taxon>
        <taxon>Metazoa</taxon>
        <taxon>Chordata</taxon>
        <taxon>Cephalochordata</taxon>
        <taxon>Leptocardii</taxon>
        <taxon>Amphioxiformes</taxon>
        <taxon>Branchiostomatidae</taxon>
        <taxon>Branchiostoma</taxon>
    </lineage>
</organism>
<keyword evidence="4" id="KW-0800">Toxin</keyword>
<dbReference type="PANTHER" id="PTHR18821">
    <property type="entry name" value="PROKINETICIN"/>
    <property type="match status" value="1"/>
</dbReference>
<name>A0A8J9ZH24_BRALA</name>
<dbReference type="Gene3D" id="2.10.80.10">
    <property type="entry name" value="Lipase, subunit A"/>
    <property type="match status" value="1"/>
</dbReference>
<dbReference type="Pfam" id="PF06607">
    <property type="entry name" value="Prokineticin"/>
    <property type="match status" value="1"/>
</dbReference>
<gene>
    <name evidence="9" type="primary">PROK1</name>
    <name evidence="9" type="ORF">BLAG_LOCUS13808</name>
</gene>
<dbReference type="InterPro" id="IPR009523">
    <property type="entry name" value="Prokineticin"/>
</dbReference>
<dbReference type="EMBL" id="OV696687">
    <property type="protein sequence ID" value="CAH1254386.1"/>
    <property type="molecule type" value="Genomic_DNA"/>
</dbReference>
<dbReference type="Proteomes" id="UP000838412">
    <property type="component" value="Chromosome 2"/>
</dbReference>
<keyword evidence="7" id="KW-0812">Transmembrane</keyword>
<evidence type="ECO:0000313" key="10">
    <source>
        <dbReference type="Proteomes" id="UP000838412"/>
    </source>
</evidence>
<keyword evidence="7" id="KW-0472">Membrane</keyword>
<keyword evidence="7" id="KW-1133">Transmembrane helix</keyword>
<evidence type="ECO:0000313" key="9">
    <source>
        <dbReference type="EMBL" id="CAH1254386.1"/>
    </source>
</evidence>
<dbReference type="InterPro" id="IPR023569">
    <property type="entry name" value="Prokineticin_domain"/>
</dbReference>
<dbReference type="OrthoDB" id="9970046at2759"/>
<evidence type="ECO:0000259" key="8">
    <source>
        <dbReference type="Pfam" id="PF06607"/>
    </source>
</evidence>
<feature type="transmembrane region" description="Helical" evidence="7">
    <location>
        <begin position="20"/>
        <end position="42"/>
    </location>
</feature>
<keyword evidence="6" id="KW-1213">G-protein coupled receptor impairing toxin</keyword>
<sequence length="129" mass="13759">MSSTGDFLLTSGADKDTMDMWSPVLLMVVALAALNHTTGLVVTGTCQNDAECITARDETGSCCALWSPGSDLHVCKPAGRTDEPCHAASNVLPYPFNGQRRFWRCQCAEGLLCVTEPGNMIGRCSSADK</sequence>
<dbReference type="GO" id="GO:0005576">
    <property type="term" value="C:extracellular region"/>
    <property type="evidence" value="ECO:0007669"/>
    <property type="project" value="UniProtKB-SubCell"/>
</dbReference>
<keyword evidence="10" id="KW-1185">Reference proteome</keyword>
<feature type="domain" description="Prokineticin" evidence="8">
    <location>
        <begin position="25"/>
        <end position="117"/>
    </location>
</feature>
<comment type="subcellular location">
    <subcellularLocation>
        <location evidence="1">Secreted</location>
    </subcellularLocation>
</comment>
<evidence type="ECO:0000256" key="3">
    <source>
        <dbReference type="ARBA" id="ARBA00022525"/>
    </source>
</evidence>
<accession>A0A8J9ZH24</accession>
<dbReference type="AlphaFoldDB" id="A0A8J9ZH24"/>
<dbReference type="PANTHER" id="PTHR18821:SF2">
    <property type="entry name" value="DICKKOPF-RELATED PROTEIN 3-LIKE"/>
    <property type="match status" value="1"/>
</dbReference>
<keyword evidence="3" id="KW-0964">Secreted</keyword>
<proteinExistence type="inferred from homology"/>
<evidence type="ECO:0000256" key="2">
    <source>
        <dbReference type="ARBA" id="ARBA00006999"/>
    </source>
</evidence>
<evidence type="ECO:0000256" key="6">
    <source>
        <dbReference type="ARBA" id="ARBA00023259"/>
    </source>
</evidence>